<protein>
    <submittedName>
        <fullName evidence="1">Uncharacterized protein</fullName>
    </submittedName>
</protein>
<evidence type="ECO:0000313" key="1">
    <source>
        <dbReference type="EMBL" id="SFE74606.1"/>
    </source>
</evidence>
<dbReference type="EMBL" id="FONL01000016">
    <property type="protein sequence ID" value="SFE74606.1"/>
    <property type="molecule type" value="Genomic_DNA"/>
</dbReference>
<keyword evidence="2" id="KW-1185">Reference proteome</keyword>
<gene>
    <name evidence="1" type="ORF">SAMN05216245_11632</name>
</gene>
<dbReference type="AlphaFoldDB" id="A0A1I2D259"/>
<dbReference type="Proteomes" id="UP000198896">
    <property type="component" value="Unassembled WGS sequence"/>
</dbReference>
<organism evidence="1 2">
    <name type="scientific">Succiniclasticum ruminis DSM 9236</name>
    <dbReference type="NCBI Taxonomy" id="1123323"/>
    <lineage>
        <taxon>Bacteria</taxon>
        <taxon>Bacillati</taxon>
        <taxon>Bacillota</taxon>
        <taxon>Negativicutes</taxon>
        <taxon>Acidaminococcales</taxon>
        <taxon>Acidaminococcaceae</taxon>
        <taxon>Succiniclasticum</taxon>
    </lineage>
</organism>
<dbReference type="RefSeq" id="WP_093914035.1">
    <property type="nucleotide sequence ID" value="NZ_FONL01000016.1"/>
</dbReference>
<sequence>MYIGRVLKILVLAVSVFAVGALWLPGVSLAADVWCCSHDGRTFYLDSDSINAANLPTGMDYRVSVKAVRENDGSLERIVIYGFESQNDRMVGAFYEKSTDLWEYSPSKNERPVLKAVWETMKPYMKQKNINYSDSWKWE</sequence>
<accession>A0A1I2D259</accession>
<proteinExistence type="predicted"/>
<name>A0A1I2D259_9FIRM</name>
<evidence type="ECO:0000313" key="2">
    <source>
        <dbReference type="Proteomes" id="UP000198896"/>
    </source>
</evidence>
<reference evidence="1 2" key="1">
    <citation type="submission" date="2016-10" db="EMBL/GenBank/DDBJ databases">
        <authorList>
            <person name="de Groot N.N."/>
        </authorList>
    </citation>
    <scope>NUCLEOTIDE SEQUENCE [LARGE SCALE GENOMIC DNA]</scope>
    <source>
        <strain evidence="1 2">DSM 9236</strain>
    </source>
</reference>
<dbReference type="OrthoDB" id="10009743at2"/>
<dbReference type="STRING" id="1123323.SAMN05216245_11632"/>